<dbReference type="GO" id="GO:0032691">
    <property type="term" value="P:negative regulation of interleukin-1 beta production"/>
    <property type="evidence" value="ECO:0007669"/>
    <property type="project" value="UniProtKB-ARBA"/>
</dbReference>
<dbReference type="STRING" id="13249.T1HXB8"/>
<evidence type="ECO:0000313" key="3">
    <source>
        <dbReference type="EnsemblMetazoa" id="RPRC008688-PA"/>
    </source>
</evidence>
<dbReference type="FunFam" id="1.10.3520.10:FF:000002">
    <property type="entry name" value="Ceramide-1-phosphate transfer protein"/>
    <property type="match status" value="1"/>
</dbReference>
<comment type="similarity">
    <text evidence="1">Belongs to the GLTP family.</text>
</comment>
<dbReference type="VEuPathDB" id="VectorBase:RPRC008688"/>
<dbReference type="GO" id="GO:1902387">
    <property type="term" value="F:ceramide 1-phosphate binding"/>
    <property type="evidence" value="ECO:0007669"/>
    <property type="project" value="TreeGrafter"/>
</dbReference>
<dbReference type="InterPro" id="IPR014830">
    <property type="entry name" value="Glycolipid_transfer_prot_dom"/>
</dbReference>
<accession>T1HXB8</accession>
<dbReference type="GO" id="GO:1902388">
    <property type="term" value="F:ceramide 1-phosphate transfer activity"/>
    <property type="evidence" value="ECO:0007669"/>
    <property type="project" value="TreeGrafter"/>
</dbReference>
<evidence type="ECO:0000256" key="1">
    <source>
        <dbReference type="ARBA" id="ARBA00007148"/>
    </source>
</evidence>
<dbReference type="PANTHER" id="PTHR10219">
    <property type="entry name" value="GLYCOLIPID TRANSFER PROTEIN-RELATED"/>
    <property type="match status" value="1"/>
</dbReference>
<dbReference type="AlphaFoldDB" id="T1HXB8"/>
<proteinExistence type="inferred from homology"/>
<dbReference type="GO" id="GO:0005829">
    <property type="term" value="C:cytosol"/>
    <property type="evidence" value="ECO:0007669"/>
    <property type="project" value="TreeGrafter"/>
</dbReference>
<dbReference type="GeneID" id="141451919"/>
<dbReference type="Gene3D" id="1.10.3520.10">
    <property type="entry name" value="Glycolipid transfer protein"/>
    <property type="match status" value="1"/>
</dbReference>
<feature type="domain" description="Glycolipid transfer protein" evidence="2">
    <location>
        <begin position="35"/>
        <end position="178"/>
    </location>
</feature>
<organism evidence="3 4">
    <name type="scientific">Rhodnius prolixus</name>
    <name type="common">Triatomid bug</name>
    <dbReference type="NCBI Taxonomy" id="13249"/>
    <lineage>
        <taxon>Eukaryota</taxon>
        <taxon>Metazoa</taxon>
        <taxon>Ecdysozoa</taxon>
        <taxon>Arthropoda</taxon>
        <taxon>Hexapoda</taxon>
        <taxon>Insecta</taxon>
        <taxon>Pterygota</taxon>
        <taxon>Neoptera</taxon>
        <taxon>Paraneoptera</taxon>
        <taxon>Hemiptera</taxon>
        <taxon>Heteroptera</taxon>
        <taxon>Panheteroptera</taxon>
        <taxon>Cimicomorpha</taxon>
        <taxon>Reduviidae</taxon>
        <taxon>Triatominae</taxon>
        <taxon>Rhodnius</taxon>
    </lineage>
</organism>
<dbReference type="InterPro" id="IPR036497">
    <property type="entry name" value="GLTP_sf"/>
</dbReference>
<protein>
    <submittedName>
        <fullName evidence="3">GLTP domain-containing protein</fullName>
    </submittedName>
</protein>
<sequence>MEVNNLDNEHSDSKYCNLRFLSNSLNSCLLDGDDIHLGHYLDSYKELKKFCHLMGSVFGFVASEIESKTGILEQFRKEDECGNFVTMKNMIKHEKDQGVLKNINYISGCRTLLLLNRGLDFLKTFLQRISKLNPNEGTASVGKQSYEETLAHHHVWYVRAGARLAMITMPSKQNLLNYVLGDTQDCMLQYLPEVVEAANRVHARTYNTLKAHNLLELA</sequence>
<dbReference type="EnsemblMetazoa" id="RPRC008688-RA">
    <property type="protein sequence ID" value="RPRC008688-PA"/>
    <property type="gene ID" value="RPRC008688"/>
</dbReference>
<evidence type="ECO:0000259" key="2">
    <source>
        <dbReference type="Pfam" id="PF08718"/>
    </source>
</evidence>
<dbReference type="RefSeq" id="XP_073979843.1">
    <property type="nucleotide sequence ID" value="XM_074123742.1"/>
</dbReference>
<reference evidence="3" key="1">
    <citation type="submission" date="2015-05" db="UniProtKB">
        <authorList>
            <consortium name="EnsemblMetazoa"/>
        </authorList>
    </citation>
    <scope>IDENTIFICATION</scope>
</reference>
<dbReference type="GO" id="GO:0016020">
    <property type="term" value="C:membrane"/>
    <property type="evidence" value="ECO:0007669"/>
    <property type="project" value="TreeGrafter"/>
</dbReference>
<evidence type="ECO:0000313" key="4">
    <source>
        <dbReference type="Proteomes" id="UP000015103"/>
    </source>
</evidence>
<dbReference type="SUPFAM" id="SSF110004">
    <property type="entry name" value="Glycolipid transfer protein, GLTP"/>
    <property type="match status" value="1"/>
</dbReference>
<dbReference type="FunCoup" id="T1HXB8">
    <property type="interactions" value="322"/>
</dbReference>
<dbReference type="HOGENOM" id="CLU_079649_1_1_1"/>
<dbReference type="PANTHER" id="PTHR10219:SF43">
    <property type="entry name" value="GLYCOLIPID TRANSFER PROTEIN DOMAIN-CONTAINING PROTEIN"/>
    <property type="match status" value="1"/>
</dbReference>
<dbReference type="OMA" id="MANEINM"/>
<dbReference type="Proteomes" id="UP000015103">
    <property type="component" value="Unassembled WGS sequence"/>
</dbReference>
<dbReference type="InParanoid" id="T1HXB8"/>
<dbReference type="Pfam" id="PF08718">
    <property type="entry name" value="GLTP"/>
    <property type="match status" value="1"/>
</dbReference>
<dbReference type="EMBL" id="ACPB03012637">
    <property type="status" value="NOT_ANNOTATED_CDS"/>
    <property type="molecule type" value="Genomic_DNA"/>
</dbReference>
<keyword evidence="4" id="KW-1185">Reference proteome</keyword>
<dbReference type="eggNOG" id="KOG4189">
    <property type="taxonomic scope" value="Eukaryota"/>
</dbReference>
<name>T1HXB8_RHOPR</name>